<dbReference type="KEGG" id="phr:C6569_09790"/>
<dbReference type="AlphaFoldDB" id="A0A2S0NB03"/>
<dbReference type="EMBL" id="CP027668">
    <property type="protein sequence ID" value="AVO45325.1"/>
    <property type="molecule type" value="Genomic_DNA"/>
</dbReference>
<proteinExistence type="inferred from homology"/>
<evidence type="ECO:0000256" key="1">
    <source>
        <dbReference type="ARBA" id="ARBA00001933"/>
    </source>
</evidence>
<sequence>MDDVGHRWLNQHRAGQRLPRAVGGDGIHVFDEHGRRFLDGSSGPALFCLGHGHREVIEAIKAQYDRLSFGYSADFTSDPIDALADTIVDQAGGGMSRVSFVSGGSEATETAIKIALQYHLARGHAGRDRFFARRQSWHGYTMGALSLSGHPARRRPYVGALMPVTHLSPANDYRPADGVATENLVDHLAAEFEREIHRVGAERIAAFFFEPVVGAAGGAVPAPEGYARRMREICSRYGILMVADEVMCGVGRCGTWRTLAHDGVSPDIMVTAKGLAGGYAPLGAALMTEEVYRTIADTFGTIASVHTYSGHTAACAAGLAVQKVIIRDGLVEKCRTDGAYLMEALGQAFGQNPHVGDIRGRGFFVAVELVKDRETKTPFASGLGLYKRVKDEAFARGLLCYPSPGTADGHSGDHVILAPPYIITRPEIDRMVDLLKQAVDAALAGVAGEAA</sequence>
<name>A0A2S0NB03_9HYPH</name>
<dbReference type="GO" id="GO:0030170">
    <property type="term" value="F:pyridoxal phosphate binding"/>
    <property type="evidence" value="ECO:0007669"/>
    <property type="project" value="InterPro"/>
</dbReference>
<evidence type="ECO:0000256" key="3">
    <source>
        <dbReference type="ARBA" id="ARBA00022898"/>
    </source>
</evidence>
<dbReference type="CDD" id="cd00610">
    <property type="entry name" value="OAT_like"/>
    <property type="match status" value="1"/>
</dbReference>
<dbReference type="InterPro" id="IPR015422">
    <property type="entry name" value="PyrdxlP-dep_Trfase_small"/>
</dbReference>
<dbReference type="GO" id="GO:0005829">
    <property type="term" value="C:cytosol"/>
    <property type="evidence" value="ECO:0007669"/>
    <property type="project" value="TreeGrafter"/>
</dbReference>
<accession>A0A2S0NB03</accession>
<evidence type="ECO:0000313" key="5">
    <source>
        <dbReference type="EMBL" id="AVO45325.1"/>
    </source>
</evidence>
<comment type="similarity">
    <text evidence="2 4">Belongs to the class-III pyridoxal-phosphate-dependent aminotransferase family.</text>
</comment>
<evidence type="ECO:0000313" key="6">
    <source>
        <dbReference type="Proteomes" id="UP000237889"/>
    </source>
</evidence>
<dbReference type="GO" id="GO:0008483">
    <property type="term" value="F:transaminase activity"/>
    <property type="evidence" value="ECO:0007669"/>
    <property type="project" value="UniProtKB-KW"/>
</dbReference>
<dbReference type="OrthoDB" id="9801834at2"/>
<gene>
    <name evidence="5" type="ORF">C6569_09790</name>
</gene>
<dbReference type="InterPro" id="IPR049704">
    <property type="entry name" value="Aminotrans_3_PPA_site"/>
</dbReference>
<protein>
    <submittedName>
        <fullName evidence="5">Aspartate aminotransferase family protein</fullName>
    </submittedName>
</protein>
<dbReference type="Proteomes" id="UP000237889">
    <property type="component" value="Chromosome"/>
</dbReference>
<keyword evidence="6" id="KW-1185">Reference proteome</keyword>
<dbReference type="PROSITE" id="PS00600">
    <property type="entry name" value="AA_TRANSFER_CLASS_3"/>
    <property type="match status" value="1"/>
</dbReference>
<dbReference type="InterPro" id="IPR005814">
    <property type="entry name" value="Aminotrans_3"/>
</dbReference>
<evidence type="ECO:0000256" key="4">
    <source>
        <dbReference type="RuleBase" id="RU003560"/>
    </source>
</evidence>
<keyword evidence="5" id="KW-0032">Aminotransferase</keyword>
<keyword evidence="3 4" id="KW-0663">Pyridoxal phosphate</keyword>
<dbReference type="RefSeq" id="WP_106748666.1">
    <property type="nucleotide sequence ID" value="NZ_CP027668.1"/>
</dbReference>
<keyword evidence="5" id="KW-0808">Transferase</keyword>
<dbReference type="PANTHER" id="PTHR43094:SF1">
    <property type="entry name" value="AMINOTRANSFERASE CLASS-III"/>
    <property type="match status" value="1"/>
</dbReference>
<dbReference type="Pfam" id="PF00202">
    <property type="entry name" value="Aminotran_3"/>
    <property type="match status" value="1"/>
</dbReference>
<dbReference type="PANTHER" id="PTHR43094">
    <property type="entry name" value="AMINOTRANSFERASE"/>
    <property type="match status" value="1"/>
</dbReference>
<dbReference type="InterPro" id="IPR015424">
    <property type="entry name" value="PyrdxlP-dep_Trfase"/>
</dbReference>
<dbReference type="Gene3D" id="3.40.640.10">
    <property type="entry name" value="Type I PLP-dependent aspartate aminotransferase-like (Major domain)"/>
    <property type="match status" value="1"/>
</dbReference>
<organism evidence="5 6">
    <name type="scientific">Phreatobacter cathodiphilus</name>
    <dbReference type="NCBI Taxonomy" id="1868589"/>
    <lineage>
        <taxon>Bacteria</taxon>
        <taxon>Pseudomonadati</taxon>
        <taxon>Pseudomonadota</taxon>
        <taxon>Alphaproteobacteria</taxon>
        <taxon>Hyphomicrobiales</taxon>
        <taxon>Phreatobacteraceae</taxon>
        <taxon>Phreatobacter</taxon>
    </lineage>
</organism>
<dbReference type="SUPFAM" id="SSF53383">
    <property type="entry name" value="PLP-dependent transferases"/>
    <property type="match status" value="1"/>
</dbReference>
<comment type="cofactor">
    <cofactor evidence="1">
        <name>pyridoxal 5'-phosphate</name>
        <dbReference type="ChEBI" id="CHEBI:597326"/>
    </cofactor>
</comment>
<dbReference type="InterPro" id="IPR015421">
    <property type="entry name" value="PyrdxlP-dep_Trfase_major"/>
</dbReference>
<evidence type="ECO:0000256" key="2">
    <source>
        <dbReference type="ARBA" id="ARBA00008954"/>
    </source>
</evidence>
<reference evidence="5 6" key="1">
    <citation type="submission" date="2018-03" db="EMBL/GenBank/DDBJ databases">
        <title>Genome sequencing of Phreatobacter sp.</title>
        <authorList>
            <person name="Kim S.-J."/>
            <person name="Heo J."/>
            <person name="Kwon S.-W."/>
        </authorList>
    </citation>
    <scope>NUCLEOTIDE SEQUENCE [LARGE SCALE GENOMIC DNA]</scope>
    <source>
        <strain evidence="5 6">S-12</strain>
    </source>
</reference>
<dbReference type="Gene3D" id="3.90.1150.10">
    <property type="entry name" value="Aspartate Aminotransferase, domain 1"/>
    <property type="match status" value="1"/>
</dbReference>
<dbReference type="NCBIfam" id="NF005685">
    <property type="entry name" value="PRK07483.1"/>
    <property type="match status" value="1"/>
</dbReference>